<sequence length="190" mass="19344">MVVNDAECQEICQCFKFLFLLLGFVACGSIEGQGPTPQSTKVQTEGQDPKACAAASKYQSFSQVYDVQHPLVFGEGGDSSLSELSPSKPTQVMAPRSSTAALTIAAGAAGAASMALKKTAPSSTGAARKKKAASAPTRGATSSTAPIVGTAALATGAAVLAQLSTSRRQARVAMGSGLMEKKLRFDVVLG</sequence>
<feature type="chain" id="PRO_5012118842" evidence="2">
    <location>
        <begin position="33"/>
        <end position="190"/>
    </location>
</feature>
<proteinExistence type="predicted"/>
<dbReference type="EMBL" id="LSRX01000367">
    <property type="protein sequence ID" value="OLP99302.1"/>
    <property type="molecule type" value="Genomic_DNA"/>
</dbReference>
<dbReference type="AlphaFoldDB" id="A0A1Q9DVV7"/>
<keyword evidence="2" id="KW-0732">Signal</keyword>
<feature type="signal peptide" evidence="2">
    <location>
        <begin position="1"/>
        <end position="32"/>
    </location>
</feature>
<accession>A0A1Q9DVV7</accession>
<evidence type="ECO:0000313" key="3">
    <source>
        <dbReference type="EMBL" id="OLP99302.1"/>
    </source>
</evidence>
<reference evidence="3 4" key="1">
    <citation type="submission" date="2016-02" db="EMBL/GenBank/DDBJ databases">
        <title>Genome analysis of coral dinoflagellate symbionts highlights evolutionary adaptations to a symbiotic lifestyle.</title>
        <authorList>
            <person name="Aranda M."/>
            <person name="Li Y."/>
            <person name="Liew Y.J."/>
            <person name="Baumgarten S."/>
            <person name="Simakov O."/>
            <person name="Wilson M."/>
            <person name="Piel J."/>
            <person name="Ashoor H."/>
            <person name="Bougouffa S."/>
            <person name="Bajic V.B."/>
            <person name="Ryu T."/>
            <person name="Ravasi T."/>
            <person name="Bayer T."/>
            <person name="Micklem G."/>
            <person name="Kim H."/>
            <person name="Bhak J."/>
            <person name="Lajeunesse T.C."/>
            <person name="Voolstra C.R."/>
        </authorList>
    </citation>
    <scope>NUCLEOTIDE SEQUENCE [LARGE SCALE GENOMIC DNA]</scope>
    <source>
        <strain evidence="3 4">CCMP2467</strain>
    </source>
</reference>
<evidence type="ECO:0000256" key="1">
    <source>
        <dbReference type="SAM" id="MobiDB-lite"/>
    </source>
</evidence>
<comment type="caution">
    <text evidence="3">The sequence shown here is derived from an EMBL/GenBank/DDBJ whole genome shotgun (WGS) entry which is preliminary data.</text>
</comment>
<dbReference type="Proteomes" id="UP000186817">
    <property type="component" value="Unassembled WGS sequence"/>
</dbReference>
<evidence type="ECO:0000313" key="4">
    <source>
        <dbReference type="Proteomes" id="UP000186817"/>
    </source>
</evidence>
<protein>
    <submittedName>
        <fullName evidence="3">Uncharacterized protein</fullName>
    </submittedName>
</protein>
<gene>
    <name evidence="3" type="ORF">AK812_SmicGene18157</name>
</gene>
<keyword evidence="4" id="KW-1185">Reference proteome</keyword>
<organism evidence="3 4">
    <name type="scientific">Symbiodinium microadriaticum</name>
    <name type="common">Dinoflagellate</name>
    <name type="synonym">Zooxanthella microadriatica</name>
    <dbReference type="NCBI Taxonomy" id="2951"/>
    <lineage>
        <taxon>Eukaryota</taxon>
        <taxon>Sar</taxon>
        <taxon>Alveolata</taxon>
        <taxon>Dinophyceae</taxon>
        <taxon>Suessiales</taxon>
        <taxon>Symbiodiniaceae</taxon>
        <taxon>Symbiodinium</taxon>
    </lineage>
</organism>
<evidence type="ECO:0000256" key="2">
    <source>
        <dbReference type="SAM" id="SignalP"/>
    </source>
</evidence>
<feature type="region of interest" description="Disordered" evidence="1">
    <location>
        <begin position="119"/>
        <end position="143"/>
    </location>
</feature>
<name>A0A1Q9DVV7_SYMMI</name>